<keyword evidence="8" id="KW-0863">Zinc-finger</keyword>
<keyword evidence="21" id="KW-1185">Reference proteome</keyword>
<accession>A0A316UCB7</accession>
<comment type="similarity">
    <text evidence="3">Belongs to the pex2/pex10/pex12 family.</text>
</comment>
<keyword evidence="5" id="KW-0808">Transferase</keyword>
<evidence type="ECO:0000256" key="16">
    <source>
        <dbReference type="ARBA" id="ARBA00034438"/>
    </source>
</evidence>
<evidence type="ECO:0000256" key="3">
    <source>
        <dbReference type="ARBA" id="ARBA00008704"/>
    </source>
</evidence>
<keyword evidence="6" id="KW-0812">Transmembrane</keyword>
<evidence type="ECO:0000256" key="11">
    <source>
        <dbReference type="ARBA" id="ARBA00022927"/>
    </source>
</evidence>
<keyword evidence="13" id="KW-0472">Membrane</keyword>
<dbReference type="Proteomes" id="UP000245942">
    <property type="component" value="Unassembled WGS sequence"/>
</dbReference>
<sequence>MEHFWSQASSSSQPRISQIRRRLPHFPSAPLRIQRVSQLDAELLDAELTTMLLEPVKASMAQIRSTLPDSLEPELLALLKVVLFKYSIWDRGASYGAMLQNLRYRNEWAHRGGLQSTFLSAPLSKVQLLLYPLLTIGIPYAHERFHRHMSGTNFSDLPPSDPRRMVWSISDKLEKAYEALALANFVAFLSDGKYRTVTDRVLGMRLTYAQRTLNRNVSFEYLNRQLVWHAFTEFLLFLLPIIRPRRLLRRLMRLPAHPRILSFWLHVLPIWLSKRVGLYRDTVGRPRYKLPFRIPLVTSSSQNSSKGATSKGKYVDLPPEICAICWEQIEGESSASNSGALSVGIPTSDPLDPSSSALAPSASSSSSASRGASTSTRMQRYHSASRQFGVASNGIPYSVALLHTPYKANPCGCRYCYVCLAGKLLSEEAGEELEDSRTAVGVQQHGEKGGQGSEEGVGAWDCLRCARKIRGMERHLDDHHEDGGAVGTNGEASAPRGGSKRRSKGGKGSREKMPVEDASDPFVVPEEEPEEEEELDLAEL</sequence>
<dbReference type="OrthoDB" id="1701437at2759"/>
<evidence type="ECO:0000256" key="17">
    <source>
        <dbReference type="ARBA" id="ARBA00034523"/>
    </source>
</evidence>
<evidence type="ECO:0000313" key="21">
    <source>
        <dbReference type="Proteomes" id="UP000245942"/>
    </source>
</evidence>
<evidence type="ECO:0000259" key="19">
    <source>
        <dbReference type="Pfam" id="PF04757"/>
    </source>
</evidence>
<dbReference type="GO" id="GO:0061630">
    <property type="term" value="F:ubiquitin protein ligase activity"/>
    <property type="evidence" value="ECO:0007669"/>
    <property type="project" value="UniProtKB-EC"/>
</dbReference>
<keyword evidence="10" id="KW-0862">Zinc</keyword>
<reference evidence="20 21" key="1">
    <citation type="journal article" date="2018" name="Mol. Biol. Evol.">
        <title>Broad Genomic Sampling Reveals a Smut Pathogenic Ancestry of the Fungal Clade Ustilaginomycotina.</title>
        <authorList>
            <person name="Kijpornyongpan T."/>
            <person name="Mondo S.J."/>
            <person name="Barry K."/>
            <person name="Sandor L."/>
            <person name="Lee J."/>
            <person name="Lipzen A."/>
            <person name="Pangilinan J."/>
            <person name="LaButti K."/>
            <person name="Hainaut M."/>
            <person name="Henrissat B."/>
            <person name="Grigoriev I.V."/>
            <person name="Spatafora J.W."/>
            <person name="Aime M.C."/>
        </authorList>
    </citation>
    <scope>NUCLEOTIDE SEQUENCE [LARGE SCALE GENOMIC DNA]</scope>
    <source>
        <strain evidence="20 21">MCA 4718</strain>
    </source>
</reference>
<evidence type="ECO:0000256" key="15">
    <source>
        <dbReference type="ARBA" id="ARBA00032511"/>
    </source>
</evidence>
<evidence type="ECO:0000256" key="4">
    <source>
        <dbReference type="ARBA" id="ARBA00022448"/>
    </source>
</evidence>
<feature type="compositionally biased region" description="Acidic residues" evidence="18">
    <location>
        <begin position="525"/>
        <end position="540"/>
    </location>
</feature>
<dbReference type="InterPro" id="IPR025654">
    <property type="entry name" value="PEX2/10"/>
</dbReference>
<dbReference type="STRING" id="1684307.A0A316UCB7"/>
<gene>
    <name evidence="20" type="ORF">BCV69DRAFT_245708</name>
</gene>
<comment type="catalytic activity">
    <reaction evidence="16">
        <text>[E2 ubiquitin-conjugating enzyme]-S-ubiquitinyl-L-cysteine + [acceptor protein]-L-cysteine = [E2 ubiquitin-conjugating enzyme]-L-cysteine + [acceptor protein]-S-ubiquitinyl-L-cysteine.</text>
        <dbReference type="EC" id="2.3.2.36"/>
    </reaction>
</comment>
<comment type="subcellular location">
    <subcellularLocation>
        <location evidence="1">Peroxisome membrane</location>
        <topology evidence="1">Multi-pass membrane protein</topology>
    </subcellularLocation>
</comment>
<dbReference type="PANTHER" id="PTHR48178">
    <property type="entry name" value="PEROXISOME BIOGENESIS FACTOR 2"/>
    <property type="match status" value="1"/>
</dbReference>
<feature type="region of interest" description="Disordered" evidence="18">
    <location>
        <begin position="477"/>
        <end position="540"/>
    </location>
</feature>
<proteinExistence type="inferred from homology"/>
<dbReference type="Pfam" id="PF04757">
    <property type="entry name" value="Pex2_Pex12"/>
    <property type="match status" value="1"/>
</dbReference>
<feature type="region of interest" description="Disordered" evidence="18">
    <location>
        <begin position="351"/>
        <end position="380"/>
    </location>
</feature>
<evidence type="ECO:0000256" key="2">
    <source>
        <dbReference type="ARBA" id="ARBA00004906"/>
    </source>
</evidence>
<dbReference type="GO" id="GO:0016567">
    <property type="term" value="P:protein ubiquitination"/>
    <property type="evidence" value="ECO:0007669"/>
    <property type="project" value="UniProtKB-ARBA"/>
</dbReference>
<dbReference type="GeneID" id="37011905"/>
<comment type="pathway">
    <text evidence="2">Protein modification; protein ubiquitination.</text>
</comment>
<evidence type="ECO:0000256" key="1">
    <source>
        <dbReference type="ARBA" id="ARBA00004585"/>
    </source>
</evidence>
<evidence type="ECO:0000256" key="13">
    <source>
        <dbReference type="ARBA" id="ARBA00023136"/>
    </source>
</evidence>
<keyword evidence="12" id="KW-1133">Transmembrane helix</keyword>
<keyword evidence="7" id="KW-0479">Metal-binding</keyword>
<evidence type="ECO:0000256" key="10">
    <source>
        <dbReference type="ARBA" id="ARBA00022833"/>
    </source>
</evidence>
<feature type="compositionally biased region" description="Basic residues" evidence="18">
    <location>
        <begin position="498"/>
        <end position="507"/>
    </location>
</feature>
<keyword evidence="11" id="KW-0653">Protein transport</keyword>
<evidence type="ECO:0000256" key="12">
    <source>
        <dbReference type="ARBA" id="ARBA00022989"/>
    </source>
</evidence>
<evidence type="ECO:0000313" key="20">
    <source>
        <dbReference type="EMBL" id="PWN22836.1"/>
    </source>
</evidence>
<keyword evidence="4" id="KW-0813">Transport</keyword>
<organism evidence="20 21">
    <name type="scientific">Pseudomicrostroma glucosiphilum</name>
    <dbReference type="NCBI Taxonomy" id="1684307"/>
    <lineage>
        <taxon>Eukaryota</taxon>
        <taxon>Fungi</taxon>
        <taxon>Dikarya</taxon>
        <taxon>Basidiomycota</taxon>
        <taxon>Ustilaginomycotina</taxon>
        <taxon>Exobasidiomycetes</taxon>
        <taxon>Microstromatales</taxon>
        <taxon>Microstromatales incertae sedis</taxon>
        <taxon>Pseudomicrostroma</taxon>
    </lineage>
</organism>
<feature type="compositionally biased region" description="Low complexity" evidence="18">
    <location>
        <begin position="351"/>
        <end position="377"/>
    </location>
</feature>
<evidence type="ECO:0000256" key="18">
    <source>
        <dbReference type="SAM" id="MobiDB-lite"/>
    </source>
</evidence>
<dbReference type="PANTHER" id="PTHR48178:SF1">
    <property type="entry name" value="PEROXISOME BIOGENESIS FACTOR 2"/>
    <property type="match status" value="1"/>
</dbReference>
<keyword evidence="9" id="KW-0833">Ubl conjugation pathway</keyword>
<evidence type="ECO:0000256" key="9">
    <source>
        <dbReference type="ARBA" id="ARBA00022786"/>
    </source>
</evidence>
<feature type="domain" description="Pex N-terminal" evidence="19">
    <location>
        <begin position="45"/>
        <end position="253"/>
    </location>
</feature>
<evidence type="ECO:0000256" key="14">
    <source>
        <dbReference type="ARBA" id="ARBA00023140"/>
    </source>
</evidence>
<evidence type="ECO:0000256" key="6">
    <source>
        <dbReference type="ARBA" id="ARBA00022692"/>
    </source>
</evidence>
<evidence type="ECO:0000256" key="7">
    <source>
        <dbReference type="ARBA" id="ARBA00022723"/>
    </source>
</evidence>
<dbReference type="EMBL" id="KZ819322">
    <property type="protein sequence ID" value="PWN22836.1"/>
    <property type="molecule type" value="Genomic_DNA"/>
</dbReference>
<dbReference type="GO" id="GO:0008270">
    <property type="term" value="F:zinc ion binding"/>
    <property type="evidence" value="ECO:0007669"/>
    <property type="project" value="UniProtKB-KW"/>
</dbReference>
<dbReference type="GO" id="GO:0016562">
    <property type="term" value="P:protein import into peroxisome matrix, receptor recycling"/>
    <property type="evidence" value="ECO:0007669"/>
    <property type="project" value="UniProtKB-ARBA"/>
</dbReference>
<dbReference type="RefSeq" id="XP_025349996.1">
    <property type="nucleotide sequence ID" value="XM_025490171.1"/>
</dbReference>
<evidence type="ECO:0000256" key="8">
    <source>
        <dbReference type="ARBA" id="ARBA00022771"/>
    </source>
</evidence>
<dbReference type="AlphaFoldDB" id="A0A316UCB7"/>
<name>A0A316UCB7_9BASI</name>
<keyword evidence="14" id="KW-0576">Peroxisome</keyword>
<dbReference type="GO" id="GO:0005778">
    <property type="term" value="C:peroxisomal membrane"/>
    <property type="evidence" value="ECO:0007669"/>
    <property type="project" value="UniProtKB-SubCell"/>
</dbReference>
<evidence type="ECO:0000256" key="5">
    <source>
        <dbReference type="ARBA" id="ARBA00022679"/>
    </source>
</evidence>
<protein>
    <recommendedName>
        <fullName evidence="17">RING-type E3 ubiquitin transferase (cysteine targeting)</fullName>
        <ecNumber evidence="17">2.3.2.36</ecNumber>
    </recommendedName>
    <alternativeName>
        <fullName evidence="15">Peroxin-2</fullName>
    </alternativeName>
</protein>
<dbReference type="EC" id="2.3.2.36" evidence="17"/>
<dbReference type="InterPro" id="IPR006845">
    <property type="entry name" value="Pex_N"/>
</dbReference>